<dbReference type="EMBL" id="AYSV01000041">
    <property type="protein sequence ID" value="ETD72665.1"/>
    <property type="molecule type" value="Genomic_DNA"/>
</dbReference>
<evidence type="ECO:0000313" key="1">
    <source>
        <dbReference type="EMBL" id="ETD72665.1"/>
    </source>
</evidence>
<protein>
    <submittedName>
        <fullName evidence="1">Uncharacterized protein</fullName>
    </submittedName>
</protein>
<organism evidence="1 2">
    <name type="scientific">Pelistega indica</name>
    <dbReference type="NCBI Taxonomy" id="1414851"/>
    <lineage>
        <taxon>Bacteria</taxon>
        <taxon>Pseudomonadati</taxon>
        <taxon>Pseudomonadota</taxon>
        <taxon>Betaproteobacteria</taxon>
        <taxon>Burkholderiales</taxon>
        <taxon>Alcaligenaceae</taxon>
        <taxon>Pelistega</taxon>
    </lineage>
</organism>
<dbReference type="Proteomes" id="UP000018766">
    <property type="component" value="Unassembled WGS sequence"/>
</dbReference>
<evidence type="ECO:0000313" key="2">
    <source>
        <dbReference type="Proteomes" id="UP000018766"/>
    </source>
</evidence>
<proteinExistence type="predicted"/>
<sequence length="136" mass="16282">MGKVLPKYEEDYKLKFLELGFDGSNGDFVMFWTQYNDEITGKIGALYPFAYEVRDFSKSLTVILRNQLNLPCNYYSLFNFENEDYLFYDKSSDNVLFIKSENIQKFIKDAWLPTDVWYLSMTIVYRYHCCQLVNRD</sequence>
<gene>
    <name evidence="1" type="ORF">V757_02895</name>
</gene>
<name>V8G8D2_9BURK</name>
<reference evidence="1 2" key="1">
    <citation type="submission" date="2013-11" db="EMBL/GenBank/DDBJ databases">
        <title>Genomic analysis of Pelistega sp. HM-7.</title>
        <authorList>
            <person name="Kumbhare S.V."/>
            <person name="Shetty S.A."/>
            <person name="Sharma O."/>
            <person name="Dhotre D.P."/>
        </authorList>
    </citation>
    <scope>NUCLEOTIDE SEQUENCE [LARGE SCALE GENOMIC DNA]</scope>
    <source>
        <strain evidence="1 2">HM-7</strain>
    </source>
</reference>
<comment type="caution">
    <text evidence="1">The sequence shown here is derived from an EMBL/GenBank/DDBJ whole genome shotgun (WGS) entry which is preliminary data.</text>
</comment>
<dbReference type="AlphaFoldDB" id="V8G8D2"/>
<accession>V8G8D2</accession>
<keyword evidence="2" id="KW-1185">Reference proteome</keyword>